<proteinExistence type="predicted"/>
<evidence type="ECO:0000259" key="4">
    <source>
        <dbReference type="Pfam" id="PF25954"/>
    </source>
</evidence>
<dbReference type="PANTHER" id="PTHR32347">
    <property type="entry name" value="EFFLUX SYSTEM COMPONENT YKNX-RELATED"/>
    <property type="match status" value="1"/>
</dbReference>
<dbReference type="PANTHER" id="PTHR32347:SF23">
    <property type="entry name" value="BLL5650 PROTEIN"/>
    <property type="match status" value="1"/>
</dbReference>
<feature type="transmembrane region" description="Helical" evidence="3">
    <location>
        <begin position="432"/>
        <end position="451"/>
    </location>
</feature>
<dbReference type="InterPro" id="IPR058792">
    <property type="entry name" value="Beta-barrel_RND_2"/>
</dbReference>
<keyword evidence="2" id="KW-0175">Coiled coil</keyword>
<evidence type="ECO:0000256" key="3">
    <source>
        <dbReference type="SAM" id="Phobius"/>
    </source>
</evidence>
<feature type="domain" description="CusB-like beta-barrel" evidence="4">
    <location>
        <begin position="732"/>
        <end position="807"/>
    </location>
</feature>
<dbReference type="Pfam" id="PF25954">
    <property type="entry name" value="Beta-barrel_RND_2"/>
    <property type="match status" value="1"/>
</dbReference>
<feature type="transmembrane region" description="Helical" evidence="3">
    <location>
        <begin position="250"/>
        <end position="270"/>
    </location>
</feature>
<keyword evidence="3" id="KW-1133">Transmembrane helix</keyword>
<name>A0ABN1JW36_9BURK</name>
<sequence length="833" mass="92464">MSEQTKKVALPAYLPKRLEAFKISKDDQPSYLLRDKLLNKVHDLEPWQFFLLEVLPGCETYPKLQSVFEDRFGRPITQKQIEEFFASLADRQLLDMENPTHELLQRFRTKGYDIKDGTATVKSHVANVAASHAEAATVAAAAVASAAGHAAPPAPPKAPGAGAAAPGGDLPAGVNDAAGFDPRATRWMLKLFDPRPMLKLLAPVVAPLRFLVYIMPLMAIAAVLLSLEYSHLIREDLANLHNYTTLFEHVLFSLFTVNLAVTLTQAFIAHAYRATVAKFGISVFMGFLPRFLNVVTHTEQMTRRERMWLNAGPLLVRVFLFSLGMLIWYNTRDSAGTAAKIGLALGIICAIDLVFASGNPLVKGSGYHLLSAFMNEPHLRGKSYKTLLNRMRGQTFKESDNSVLAAYALASTVYAFVLILISAVIVGVYLQSVMLGGTALFLAALMAIYLGRRSIRRLQMIEAAYDRSVQFDRWRKRTLPDAVGEAEDTLKPRSAWSHYGKIALVVTLLLLLVMPYPYEPGGRFLVYPFQKQIITSDIGGVIQKVNFDGGERIAKGTVLATLSTLDYQSEVSVYNARIAEQQSVVADLKARPKPEEVEVASRQLQVAQEHERFTRDRVPRLESMYKDGTVSFEELDSARREYQVDVSQVAEKKAALALAKTGATKDQIDAAVAKLQSLNEERDMYQSKVGRGELTMPFDGNLLTLHLQDRTNSYLEKGAPFASVENTNDVTVEVEVPETDLAYIKVGTKVRVRPIAFSDKFFDGEVITIDRNVTQQSFGTVVKVVAKVKNPDQSLRTGMTGYAKIDGSTMPVWKAFSLAIQRFLNVQVWSWIP</sequence>
<feature type="transmembrane region" description="Helical" evidence="3">
    <location>
        <begin position="276"/>
        <end position="295"/>
    </location>
</feature>
<dbReference type="Proteomes" id="UP001500279">
    <property type="component" value="Unassembled WGS sequence"/>
</dbReference>
<feature type="transmembrane region" description="Helical" evidence="3">
    <location>
        <begin position="307"/>
        <end position="329"/>
    </location>
</feature>
<feature type="transmembrane region" description="Helical" evidence="3">
    <location>
        <begin position="404"/>
        <end position="426"/>
    </location>
</feature>
<protein>
    <recommendedName>
        <fullName evidence="4">CusB-like beta-barrel domain-containing protein</fullName>
    </recommendedName>
</protein>
<dbReference type="InterPro" id="IPR050465">
    <property type="entry name" value="UPF0194_transport"/>
</dbReference>
<keyword evidence="3" id="KW-0812">Transmembrane</keyword>
<evidence type="ECO:0000256" key="2">
    <source>
        <dbReference type="ARBA" id="ARBA00023054"/>
    </source>
</evidence>
<dbReference type="SUPFAM" id="SSF111369">
    <property type="entry name" value="HlyD-like secretion proteins"/>
    <property type="match status" value="1"/>
</dbReference>
<organism evidence="5 6">
    <name type="scientific">Ideonella azotifigens</name>
    <dbReference type="NCBI Taxonomy" id="513160"/>
    <lineage>
        <taxon>Bacteria</taxon>
        <taxon>Pseudomonadati</taxon>
        <taxon>Pseudomonadota</taxon>
        <taxon>Betaproteobacteria</taxon>
        <taxon>Burkholderiales</taxon>
        <taxon>Sphaerotilaceae</taxon>
        <taxon>Ideonella</taxon>
    </lineage>
</organism>
<keyword evidence="6" id="KW-1185">Reference proteome</keyword>
<evidence type="ECO:0000313" key="6">
    <source>
        <dbReference type="Proteomes" id="UP001500279"/>
    </source>
</evidence>
<gene>
    <name evidence="5" type="ORF">GCM10009107_16310</name>
</gene>
<accession>A0ABN1JW36</accession>
<reference evidence="5 6" key="1">
    <citation type="journal article" date="2019" name="Int. J. Syst. Evol. Microbiol.">
        <title>The Global Catalogue of Microorganisms (GCM) 10K type strain sequencing project: providing services to taxonomists for standard genome sequencing and annotation.</title>
        <authorList>
            <consortium name="The Broad Institute Genomics Platform"/>
            <consortium name="The Broad Institute Genome Sequencing Center for Infectious Disease"/>
            <person name="Wu L."/>
            <person name="Ma J."/>
        </authorList>
    </citation>
    <scope>NUCLEOTIDE SEQUENCE [LARGE SCALE GENOMIC DNA]</scope>
    <source>
        <strain evidence="5 6">JCM 15503</strain>
    </source>
</reference>
<dbReference type="EMBL" id="BAAAEW010000007">
    <property type="protein sequence ID" value="GAA0747615.1"/>
    <property type="molecule type" value="Genomic_DNA"/>
</dbReference>
<evidence type="ECO:0000313" key="5">
    <source>
        <dbReference type="EMBL" id="GAA0747615.1"/>
    </source>
</evidence>
<dbReference type="Gene3D" id="2.40.30.170">
    <property type="match status" value="1"/>
</dbReference>
<feature type="transmembrane region" description="Helical" evidence="3">
    <location>
        <begin position="210"/>
        <end position="229"/>
    </location>
</feature>
<evidence type="ECO:0000256" key="1">
    <source>
        <dbReference type="ARBA" id="ARBA00004196"/>
    </source>
</evidence>
<dbReference type="RefSeq" id="WP_231012374.1">
    <property type="nucleotide sequence ID" value="NZ_BAAAEW010000007.1"/>
</dbReference>
<keyword evidence="3" id="KW-0472">Membrane</keyword>
<feature type="transmembrane region" description="Helical" evidence="3">
    <location>
        <begin position="341"/>
        <end position="362"/>
    </location>
</feature>
<feature type="transmembrane region" description="Helical" evidence="3">
    <location>
        <begin position="499"/>
        <end position="518"/>
    </location>
</feature>
<dbReference type="Gene3D" id="2.40.50.100">
    <property type="match status" value="1"/>
</dbReference>
<comment type="caution">
    <text evidence="5">The sequence shown here is derived from an EMBL/GenBank/DDBJ whole genome shotgun (WGS) entry which is preliminary data.</text>
</comment>
<comment type="subcellular location">
    <subcellularLocation>
        <location evidence="1">Cell envelope</location>
    </subcellularLocation>
</comment>